<keyword evidence="2" id="KW-1185">Reference proteome</keyword>
<proteinExistence type="predicted"/>
<dbReference type="AlphaFoldDB" id="A0AAV4Q6D6"/>
<evidence type="ECO:0000313" key="1">
    <source>
        <dbReference type="EMBL" id="GIY04124.1"/>
    </source>
</evidence>
<comment type="caution">
    <text evidence="1">The sequence shown here is derived from an EMBL/GenBank/DDBJ whole genome shotgun (WGS) entry which is preliminary data.</text>
</comment>
<gene>
    <name evidence="1" type="ORF">CEXT_228741</name>
</gene>
<protein>
    <submittedName>
        <fullName evidence="1">Uncharacterized protein</fullName>
    </submittedName>
</protein>
<dbReference type="Proteomes" id="UP001054945">
    <property type="component" value="Unassembled WGS sequence"/>
</dbReference>
<name>A0AAV4Q6D6_CAEEX</name>
<sequence>MVLYSANSFRELRLLRLSVQNCPLVTNNSCALAPKLLLPDSPGFVVTKAWMWCFPPQAAVSVCSFEGRAGLVAQAG</sequence>
<reference evidence="1 2" key="1">
    <citation type="submission" date="2021-06" db="EMBL/GenBank/DDBJ databases">
        <title>Caerostris extrusa draft genome.</title>
        <authorList>
            <person name="Kono N."/>
            <person name="Arakawa K."/>
        </authorList>
    </citation>
    <scope>NUCLEOTIDE SEQUENCE [LARGE SCALE GENOMIC DNA]</scope>
</reference>
<dbReference type="EMBL" id="BPLR01005671">
    <property type="protein sequence ID" value="GIY04124.1"/>
    <property type="molecule type" value="Genomic_DNA"/>
</dbReference>
<organism evidence="1 2">
    <name type="scientific">Caerostris extrusa</name>
    <name type="common">Bark spider</name>
    <name type="synonym">Caerostris bankana</name>
    <dbReference type="NCBI Taxonomy" id="172846"/>
    <lineage>
        <taxon>Eukaryota</taxon>
        <taxon>Metazoa</taxon>
        <taxon>Ecdysozoa</taxon>
        <taxon>Arthropoda</taxon>
        <taxon>Chelicerata</taxon>
        <taxon>Arachnida</taxon>
        <taxon>Araneae</taxon>
        <taxon>Araneomorphae</taxon>
        <taxon>Entelegynae</taxon>
        <taxon>Araneoidea</taxon>
        <taxon>Araneidae</taxon>
        <taxon>Caerostris</taxon>
    </lineage>
</organism>
<accession>A0AAV4Q6D6</accession>
<evidence type="ECO:0000313" key="2">
    <source>
        <dbReference type="Proteomes" id="UP001054945"/>
    </source>
</evidence>